<dbReference type="PANTHER" id="PTHR37610">
    <property type="entry name" value="CCHC-TYPE DOMAIN-CONTAINING PROTEIN"/>
    <property type="match status" value="1"/>
</dbReference>
<dbReference type="AlphaFoldDB" id="A0AAV3QB36"/>
<comment type="caution">
    <text evidence="2">The sequence shown here is derived from an EMBL/GenBank/DDBJ whole genome shotgun (WGS) entry which is preliminary data.</text>
</comment>
<evidence type="ECO:0000313" key="3">
    <source>
        <dbReference type="Proteomes" id="UP001454036"/>
    </source>
</evidence>
<dbReference type="InterPro" id="IPR029472">
    <property type="entry name" value="Copia-like_N"/>
</dbReference>
<dbReference type="Proteomes" id="UP001454036">
    <property type="component" value="Unassembled WGS sequence"/>
</dbReference>
<name>A0AAV3QB36_LITER</name>
<reference evidence="2 3" key="1">
    <citation type="submission" date="2024-01" db="EMBL/GenBank/DDBJ databases">
        <title>The complete chloroplast genome sequence of Lithospermum erythrorhizon: insights into the phylogenetic relationship among Boraginaceae species and the maternal lineages of purple gromwells.</title>
        <authorList>
            <person name="Okada T."/>
            <person name="Watanabe K."/>
        </authorList>
    </citation>
    <scope>NUCLEOTIDE SEQUENCE [LARGE SCALE GENOMIC DNA]</scope>
</reference>
<sequence>MNQAQISPISTHDVLNSAAIFLNSDPLQLHHSDHPNFVLTTNLLTPGNYHHWRRSVEISLLAKNKIKFVNGDFPRPLDHVMATQWDRCDGMVKYNVI</sequence>
<evidence type="ECO:0000259" key="1">
    <source>
        <dbReference type="Pfam" id="PF14244"/>
    </source>
</evidence>
<accession>A0AAV3QB36</accession>
<gene>
    <name evidence="2" type="ORF">LIER_17638</name>
</gene>
<dbReference type="PANTHER" id="PTHR37610:SF97">
    <property type="entry name" value="RETROTRANSPOSON GAG DOMAIN-CONTAINING PROTEIN"/>
    <property type="match status" value="1"/>
</dbReference>
<keyword evidence="3" id="KW-1185">Reference proteome</keyword>
<dbReference type="EMBL" id="BAABME010004132">
    <property type="protein sequence ID" value="GAA0161284.1"/>
    <property type="molecule type" value="Genomic_DNA"/>
</dbReference>
<protein>
    <recommendedName>
        <fullName evidence="1">Retrotransposon Copia-like N-terminal domain-containing protein</fullName>
    </recommendedName>
</protein>
<organism evidence="2 3">
    <name type="scientific">Lithospermum erythrorhizon</name>
    <name type="common">Purple gromwell</name>
    <name type="synonym">Lithospermum officinale var. erythrorhizon</name>
    <dbReference type="NCBI Taxonomy" id="34254"/>
    <lineage>
        <taxon>Eukaryota</taxon>
        <taxon>Viridiplantae</taxon>
        <taxon>Streptophyta</taxon>
        <taxon>Embryophyta</taxon>
        <taxon>Tracheophyta</taxon>
        <taxon>Spermatophyta</taxon>
        <taxon>Magnoliopsida</taxon>
        <taxon>eudicotyledons</taxon>
        <taxon>Gunneridae</taxon>
        <taxon>Pentapetalae</taxon>
        <taxon>asterids</taxon>
        <taxon>lamiids</taxon>
        <taxon>Boraginales</taxon>
        <taxon>Boraginaceae</taxon>
        <taxon>Boraginoideae</taxon>
        <taxon>Lithospermeae</taxon>
        <taxon>Lithospermum</taxon>
    </lineage>
</organism>
<dbReference type="Pfam" id="PF14244">
    <property type="entry name" value="Retrotran_gag_3"/>
    <property type="match status" value="1"/>
</dbReference>
<evidence type="ECO:0000313" key="2">
    <source>
        <dbReference type="EMBL" id="GAA0161284.1"/>
    </source>
</evidence>
<feature type="domain" description="Retrotransposon Copia-like N-terminal" evidence="1">
    <location>
        <begin position="30"/>
        <end position="76"/>
    </location>
</feature>
<proteinExistence type="predicted"/>